<organism evidence="2 3">
    <name type="scientific">Mycena rosella</name>
    <name type="common">Pink bonnet</name>
    <name type="synonym">Agaricus rosellus</name>
    <dbReference type="NCBI Taxonomy" id="1033263"/>
    <lineage>
        <taxon>Eukaryota</taxon>
        <taxon>Fungi</taxon>
        <taxon>Dikarya</taxon>
        <taxon>Basidiomycota</taxon>
        <taxon>Agaricomycotina</taxon>
        <taxon>Agaricomycetes</taxon>
        <taxon>Agaricomycetidae</taxon>
        <taxon>Agaricales</taxon>
        <taxon>Marasmiineae</taxon>
        <taxon>Mycenaceae</taxon>
        <taxon>Mycena</taxon>
    </lineage>
</organism>
<accession>A0AAD7GEE4</accession>
<dbReference type="EMBL" id="JARKIE010000109">
    <property type="protein sequence ID" value="KAJ7683365.1"/>
    <property type="molecule type" value="Genomic_DNA"/>
</dbReference>
<evidence type="ECO:0000313" key="3">
    <source>
        <dbReference type="Proteomes" id="UP001221757"/>
    </source>
</evidence>
<name>A0AAD7GEE4_MYCRO</name>
<reference evidence="2" key="1">
    <citation type="submission" date="2023-03" db="EMBL/GenBank/DDBJ databases">
        <title>Massive genome expansion in bonnet fungi (Mycena s.s.) driven by repeated elements and novel gene families across ecological guilds.</title>
        <authorList>
            <consortium name="Lawrence Berkeley National Laboratory"/>
            <person name="Harder C.B."/>
            <person name="Miyauchi S."/>
            <person name="Viragh M."/>
            <person name="Kuo A."/>
            <person name="Thoen E."/>
            <person name="Andreopoulos B."/>
            <person name="Lu D."/>
            <person name="Skrede I."/>
            <person name="Drula E."/>
            <person name="Henrissat B."/>
            <person name="Morin E."/>
            <person name="Kohler A."/>
            <person name="Barry K."/>
            <person name="LaButti K."/>
            <person name="Morin E."/>
            <person name="Salamov A."/>
            <person name="Lipzen A."/>
            <person name="Mereny Z."/>
            <person name="Hegedus B."/>
            <person name="Baldrian P."/>
            <person name="Stursova M."/>
            <person name="Weitz H."/>
            <person name="Taylor A."/>
            <person name="Grigoriev I.V."/>
            <person name="Nagy L.G."/>
            <person name="Martin F."/>
            <person name="Kauserud H."/>
        </authorList>
    </citation>
    <scope>NUCLEOTIDE SEQUENCE</scope>
    <source>
        <strain evidence="2">CBHHK067</strain>
    </source>
</reference>
<proteinExistence type="predicted"/>
<dbReference type="InterPro" id="IPR032675">
    <property type="entry name" value="LRR_dom_sf"/>
</dbReference>
<dbReference type="Proteomes" id="UP001221757">
    <property type="component" value="Unassembled WGS sequence"/>
</dbReference>
<dbReference type="Gene3D" id="3.80.10.10">
    <property type="entry name" value="Ribonuclease Inhibitor"/>
    <property type="match status" value="1"/>
</dbReference>
<sequence length="374" mass="41384">MDMDLNSPRSSSSVSPASLSSPFYFLRRFSSSDKDQHLVRLPDELLLLILALLPHSDRVSMLRVCTSLHFLVSRSIYSTVRVSGKRARLFFVTLATSSRFSTVYATFPRRLSYSVTSATDMYLTYPVFCQALNLLGGLHTLSLDIASAQSKALMLALTRYGLLRERLLLATALFQSSQGRVALGDRSGLPRLKTLRVGGDPVVAALAVHCDVREIILVGELQYKQLSELCCRLNSSVYGSNISVLGIKLVPTLDMLAVLHALAEILPNLEDFSVDQKGSDTLATFRFLAGPDRPFSALKNLTLNHALGWRLNCALGWRLNRMLEVDRVSEKVVRFLEQELPSGSGLCSVRLGSTTWTLNVSTYRWLDGVQGASY</sequence>
<comment type="caution">
    <text evidence="2">The sequence shown here is derived from an EMBL/GenBank/DDBJ whole genome shotgun (WGS) entry which is preliminary data.</text>
</comment>
<dbReference type="SUPFAM" id="SSF81383">
    <property type="entry name" value="F-box domain"/>
    <property type="match status" value="1"/>
</dbReference>
<dbReference type="InterPro" id="IPR001810">
    <property type="entry name" value="F-box_dom"/>
</dbReference>
<dbReference type="PROSITE" id="PS50181">
    <property type="entry name" value="FBOX"/>
    <property type="match status" value="1"/>
</dbReference>
<gene>
    <name evidence="2" type="ORF">B0H17DRAFT_1227864</name>
</gene>
<dbReference type="AlphaFoldDB" id="A0AAD7GEE4"/>
<evidence type="ECO:0000259" key="1">
    <source>
        <dbReference type="PROSITE" id="PS50181"/>
    </source>
</evidence>
<evidence type="ECO:0000313" key="2">
    <source>
        <dbReference type="EMBL" id="KAJ7683365.1"/>
    </source>
</evidence>
<dbReference type="InterPro" id="IPR036047">
    <property type="entry name" value="F-box-like_dom_sf"/>
</dbReference>
<feature type="domain" description="F-box" evidence="1">
    <location>
        <begin position="35"/>
        <end position="80"/>
    </location>
</feature>
<protein>
    <recommendedName>
        <fullName evidence="1">F-box domain-containing protein</fullName>
    </recommendedName>
</protein>
<dbReference type="Pfam" id="PF12937">
    <property type="entry name" value="F-box-like"/>
    <property type="match status" value="1"/>
</dbReference>
<keyword evidence="3" id="KW-1185">Reference proteome</keyword>